<keyword evidence="6 7" id="KW-0456">Lyase</keyword>
<evidence type="ECO:0000256" key="2">
    <source>
        <dbReference type="ARBA" id="ARBA00001911"/>
    </source>
</evidence>
<dbReference type="InterPro" id="IPR016040">
    <property type="entry name" value="NAD(P)-bd_dom"/>
</dbReference>
<dbReference type="AlphaFoldDB" id="A0A1F6MV35"/>
<feature type="domain" description="NAD(P)-binding" evidence="8">
    <location>
        <begin position="5"/>
        <end position="309"/>
    </location>
</feature>
<dbReference type="Gene3D" id="3.40.50.720">
    <property type="entry name" value="NAD(P)-binding Rossmann-like Domain"/>
    <property type="match status" value="1"/>
</dbReference>
<evidence type="ECO:0000256" key="5">
    <source>
        <dbReference type="ARBA" id="ARBA00023027"/>
    </source>
</evidence>
<organism evidence="9 10">
    <name type="scientific">Candidatus Magasanikbacteria bacterium RIFCSPLOWO2_12_FULL_43_12</name>
    <dbReference type="NCBI Taxonomy" id="1798692"/>
    <lineage>
        <taxon>Bacteria</taxon>
        <taxon>Candidatus Magasanikiibacteriota</taxon>
    </lineage>
</organism>
<protein>
    <recommendedName>
        <fullName evidence="4 7">dTDP-glucose 4,6-dehydratase</fullName>
        <ecNumber evidence="4 7">4.2.1.46</ecNumber>
    </recommendedName>
</protein>
<evidence type="ECO:0000313" key="10">
    <source>
        <dbReference type="Proteomes" id="UP000178347"/>
    </source>
</evidence>
<evidence type="ECO:0000256" key="1">
    <source>
        <dbReference type="ARBA" id="ARBA00001539"/>
    </source>
</evidence>
<dbReference type="EMBL" id="MFQN01000007">
    <property type="protein sequence ID" value="OGH75519.1"/>
    <property type="molecule type" value="Genomic_DNA"/>
</dbReference>
<evidence type="ECO:0000256" key="3">
    <source>
        <dbReference type="ARBA" id="ARBA00008178"/>
    </source>
</evidence>
<dbReference type="Gene3D" id="3.90.25.10">
    <property type="entry name" value="UDP-galactose 4-epimerase, domain 1"/>
    <property type="match status" value="1"/>
</dbReference>
<evidence type="ECO:0000313" key="9">
    <source>
        <dbReference type="EMBL" id="OGH75519.1"/>
    </source>
</evidence>
<evidence type="ECO:0000259" key="8">
    <source>
        <dbReference type="Pfam" id="PF16363"/>
    </source>
</evidence>
<gene>
    <name evidence="9" type="ORF">A3G00_00450</name>
</gene>
<dbReference type="CDD" id="cd05246">
    <property type="entry name" value="dTDP_GD_SDR_e"/>
    <property type="match status" value="1"/>
</dbReference>
<reference evidence="9 10" key="1">
    <citation type="journal article" date="2016" name="Nat. Commun.">
        <title>Thousands of microbial genomes shed light on interconnected biogeochemical processes in an aquifer system.</title>
        <authorList>
            <person name="Anantharaman K."/>
            <person name="Brown C.T."/>
            <person name="Hug L.A."/>
            <person name="Sharon I."/>
            <person name="Castelle C.J."/>
            <person name="Probst A.J."/>
            <person name="Thomas B.C."/>
            <person name="Singh A."/>
            <person name="Wilkins M.J."/>
            <person name="Karaoz U."/>
            <person name="Brodie E.L."/>
            <person name="Williams K.H."/>
            <person name="Hubbard S.S."/>
            <person name="Banfield J.F."/>
        </authorList>
    </citation>
    <scope>NUCLEOTIDE SEQUENCE [LARGE SCALE GENOMIC DNA]</scope>
</reference>
<keyword evidence="5" id="KW-0520">NAD</keyword>
<sequence length="347" mass="40062">MKNILITGGYGFMGSNFVRYLYQKYPEYRIFNLDLLTYAGNLDNLSDIEESEANLKTADRRYQFIYGDIADDRLLNMIFQRHNFHLVVNFAAETHVDRSIISMTDFIHTNIGGARALIEAVRTYSVPRLVHISTDEIYGSVDSGYSDEDSPLRPSNPYSSSKSAADLIVQSFIRTHKVPALIVRGSNNYGSFQYPEKLIPLAISNILEGRRIPIHGHGEHIRSWLHVIDFCRALDLVIHQAPDFEIYNISGEEKTNLEILRMIAGHLGVDLKEHSEHVGDRPGADTRYAVSADKLKSKLGWRPVHSVENDLSNVVKWYMENQTWWKKIKERREYHDHYEKQSKAQWY</sequence>
<dbReference type="GO" id="GO:0008460">
    <property type="term" value="F:dTDP-glucose 4,6-dehydratase activity"/>
    <property type="evidence" value="ECO:0007669"/>
    <property type="project" value="UniProtKB-EC"/>
</dbReference>
<dbReference type="Proteomes" id="UP000178347">
    <property type="component" value="Unassembled WGS sequence"/>
</dbReference>
<dbReference type="InterPro" id="IPR036291">
    <property type="entry name" value="NAD(P)-bd_dom_sf"/>
</dbReference>
<comment type="similarity">
    <text evidence="3 7">Belongs to the NAD(P)-dependent epimerase/dehydratase family. dTDP-glucose dehydratase subfamily.</text>
</comment>
<dbReference type="GO" id="GO:0009225">
    <property type="term" value="P:nucleotide-sugar metabolic process"/>
    <property type="evidence" value="ECO:0007669"/>
    <property type="project" value="InterPro"/>
</dbReference>
<proteinExistence type="inferred from homology"/>
<name>A0A1F6MV35_9BACT</name>
<dbReference type="InterPro" id="IPR005888">
    <property type="entry name" value="dTDP_Gluc_deHydtase"/>
</dbReference>
<dbReference type="STRING" id="1798692.A3G00_00450"/>
<evidence type="ECO:0000256" key="7">
    <source>
        <dbReference type="RuleBase" id="RU004473"/>
    </source>
</evidence>
<evidence type="ECO:0000256" key="6">
    <source>
        <dbReference type="ARBA" id="ARBA00023239"/>
    </source>
</evidence>
<accession>A0A1F6MV35</accession>
<comment type="catalytic activity">
    <reaction evidence="1 7">
        <text>dTDP-alpha-D-glucose = dTDP-4-dehydro-6-deoxy-alpha-D-glucose + H2O</text>
        <dbReference type="Rhea" id="RHEA:17221"/>
        <dbReference type="ChEBI" id="CHEBI:15377"/>
        <dbReference type="ChEBI" id="CHEBI:57477"/>
        <dbReference type="ChEBI" id="CHEBI:57649"/>
        <dbReference type="EC" id="4.2.1.46"/>
    </reaction>
</comment>
<dbReference type="EC" id="4.2.1.46" evidence="4 7"/>
<dbReference type="Pfam" id="PF16363">
    <property type="entry name" value="GDP_Man_Dehyd"/>
    <property type="match status" value="1"/>
</dbReference>
<dbReference type="PANTHER" id="PTHR43000">
    <property type="entry name" value="DTDP-D-GLUCOSE 4,6-DEHYDRATASE-RELATED"/>
    <property type="match status" value="1"/>
</dbReference>
<dbReference type="SUPFAM" id="SSF51735">
    <property type="entry name" value="NAD(P)-binding Rossmann-fold domains"/>
    <property type="match status" value="1"/>
</dbReference>
<comment type="cofactor">
    <cofactor evidence="2 7">
        <name>NAD(+)</name>
        <dbReference type="ChEBI" id="CHEBI:57540"/>
    </cofactor>
</comment>
<evidence type="ECO:0000256" key="4">
    <source>
        <dbReference type="ARBA" id="ARBA00011990"/>
    </source>
</evidence>
<dbReference type="NCBIfam" id="TIGR01181">
    <property type="entry name" value="dTDP_gluc_dehyt"/>
    <property type="match status" value="1"/>
</dbReference>
<comment type="caution">
    <text evidence="9">The sequence shown here is derived from an EMBL/GenBank/DDBJ whole genome shotgun (WGS) entry which is preliminary data.</text>
</comment>